<evidence type="ECO:0000256" key="2">
    <source>
        <dbReference type="SAM" id="Phobius"/>
    </source>
</evidence>
<dbReference type="InterPro" id="IPR025324">
    <property type="entry name" value="DUF4230"/>
</dbReference>
<sequence>MPHYDDDPEEESSPPRRRVVRRDELMRAPRRESLMARRLRRARGEEVDDDLDEPYVPLDVERTVPYGIPMVSGGCAATALYVALGAITVVVLLMLFWQQIVAAFVPNVPQQVVQLIATPTPTIRDWGGAIQQMKNLNRLETQRFSIERVVEASTARGDALDMFLGERLLLIASGDVVAGVDLSKLTDRDVIISPDGASVTLTLPASEIFSARLDNERTRVYDRQTRLITQLTGGQNPNLETQARQEAERQILAAACENGIMQRAAEEAKRSMEQFLRLLEFENVTVIATAGACVIED</sequence>
<protein>
    <recommendedName>
        <fullName evidence="5">DUF4230 domain-containing protein</fullName>
    </recommendedName>
</protein>
<dbReference type="HOGENOM" id="CLU_091313_1_0_0"/>
<keyword evidence="2" id="KW-0812">Transmembrane</keyword>
<dbReference type="Pfam" id="PF14014">
    <property type="entry name" value="DUF4230"/>
    <property type="match status" value="1"/>
</dbReference>
<evidence type="ECO:0000313" key="4">
    <source>
        <dbReference type="Proteomes" id="UP000000263"/>
    </source>
</evidence>
<feature type="compositionally biased region" description="Acidic residues" evidence="1">
    <location>
        <begin position="1"/>
        <end position="12"/>
    </location>
</feature>
<dbReference type="KEGG" id="rca:Rcas_1294"/>
<evidence type="ECO:0000313" key="3">
    <source>
        <dbReference type="EMBL" id="ABU57391.1"/>
    </source>
</evidence>
<dbReference type="eggNOG" id="ENOG5031RMA">
    <property type="taxonomic scope" value="Bacteria"/>
</dbReference>
<dbReference type="Proteomes" id="UP000000263">
    <property type="component" value="Chromosome"/>
</dbReference>
<evidence type="ECO:0000256" key="1">
    <source>
        <dbReference type="SAM" id="MobiDB-lite"/>
    </source>
</evidence>
<dbReference type="RefSeq" id="WP_012119821.1">
    <property type="nucleotide sequence ID" value="NC_009767.1"/>
</dbReference>
<name>A7NIT8_ROSCS</name>
<keyword evidence="2" id="KW-1133">Transmembrane helix</keyword>
<dbReference type="OrthoDB" id="154626at2"/>
<keyword evidence="4" id="KW-1185">Reference proteome</keyword>
<evidence type="ECO:0008006" key="5">
    <source>
        <dbReference type="Google" id="ProtNLM"/>
    </source>
</evidence>
<feature type="transmembrane region" description="Helical" evidence="2">
    <location>
        <begin position="78"/>
        <end position="97"/>
    </location>
</feature>
<dbReference type="STRING" id="383372.Rcas_1294"/>
<dbReference type="EMBL" id="CP000804">
    <property type="protein sequence ID" value="ABU57391.1"/>
    <property type="molecule type" value="Genomic_DNA"/>
</dbReference>
<accession>A7NIT8</accession>
<keyword evidence="2" id="KW-0472">Membrane</keyword>
<reference evidence="3 4" key="1">
    <citation type="submission" date="2007-08" db="EMBL/GenBank/DDBJ databases">
        <title>Complete sequence of Roseiflexus castenholzii DSM 13941.</title>
        <authorList>
            <consortium name="US DOE Joint Genome Institute"/>
            <person name="Copeland A."/>
            <person name="Lucas S."/>
            <person name="Lapidus A."/>
            <person name="Barry K."/>
            <person name="Glavina del Rio T."/>
            <person name="Dalin E."/>
            <person name="Tice H."/>
            <person name="Pitluck S."/>
            <person name="Thompson L.S."/>
            <person name="Brettin T."/>
            <person name="Bruce D."/>
            <person name="Detter J.C."/>
            <person name="Han C."/>
            <person name="Tapia R."/>
            <person name="Schmutz J."/>
            <person name="Larimer F."/>
            <person name="Land M."/>
            <person name="Hauser L."/>
            <person name="Kyrpides N."/>
            <person name="Mikhailova N."/>
            <person name="Bryant D.A."/>
            <person name="Hanada S."/>
            <person name="Tsukatani Y."/>
            <person name="Richardson P."/>
        </authorList>
    </citation>
    <scope>NUCLEOTIDE SEQUENCE [LARGE SCALE GENOMIC DNA]</scope>
    <source>
        <strain evidence="4">DSM 13941 / HLO8</strain>
    </source>
</reference>
<gene>
    <name evidence="3" type="ordered locus">Rcas_1294</name>
</gene>
<feature type="region of interest" description="Disordered" evidence="1">
    <location>
        <begin position="1"/>
        <end position="23"/>
    </location>
</feature>
<dbReference type="AlphaFoldDB" id="A7NIT8"/>
<organism evidence="3 4">
    <name type="scientific">Roseiflexus castenholzii (strain DSM 13941 / HLO8)</name>
    <dbReference type="NCBI Taxonomy" id="383372"/>
    <lineage>
        <taxon>Bacteria</taxon>
        <taxon>Bacillati</taxon>
        <taxon>Chloroflexota</taxon>
        <taxon>Chloroflexia</taxon>
        <taxon>Chloroflexales</taxon>
        <taxon>Roseiflexineae</taxon>
        <taxon>Roseiflexaceae</taxon>
        <taxon>Roseiflexus</taxon>
    </lineage>
</organism>
<proteinExistence type="predicted"/>